<dbReference type="Gene3D" id="3.30.200.20">
    <property type="entry name" value="Phosphorylase Kinase, domain 1"/>
    <property type="match status" value="1"/>
</dbReference>
<dbReference type="OrthoDB" id="5979581at2759"/>
<evidence type="ECO:0000256" key="6">
    <source>
        <dbReference type="ARBA" id="ARBA00022840"/>
    </source>
</evidence>
<evidence type="ECO:0000256" key="3">
    <source>
        <dbReference type="ARBA" id="ARBA00022679"/>
    </source>
</evidence>
<feature type="chain" id="PRO_5025072234" description="non-specific serine/threonine protein kinase" evidence="11">
    <location>
        <begin position="20"/>
        <end position="434"/>
    </location>
</feature>
<keyword evidence="2 10" id="KW-0723">Serine/threonine-protein kinase</keyword>
<dbReference type="InterPro" id="IPR017441">
    <property type="entry name" value="Protein_kinase_ATP_BS"/>
</dbReference>
<keyword evidence="3" id="KW-0808">Transferase</keyword>
<dbReference type="InterPro" id="IPR008271">
    <property type="entry name" value="Ser/Thr_kinase_AS"/>
</dbReference>
<comment type="similarity">
    <text evidence="10">Belongs to the protein kinase superfamily.</text>
</comment>
<keyword evidence="11" id="KW-0732">Signal</keyword>
<dbReference type="SUPFAM" id="SSF56112">
    <property type="entry name" value="Protein kinase-like (PK-like)"/>
    <property type="match status" value="1"/>
</dbReference>
<evidence type="ECO:0000256" key="8">
    <source>
        <dbReference type="ARBA" id="ARBA00048679"/>
    </source>
</evidence>
<dbReference type="GO" id="GO:0050684">
    <property type="term" value="P:regulation of mRNA processing"/>
    <property type="evidence" value="ECO:0007669"/>
    <property type="project" value="TreeGrafter"/>
</dbReference>
<dbReference type="EC" id="2.7.11.1" evidence="1"/>
<dbReference type="GO" id="GO:0005634">
    <property type="term" value="C:nucleus"/>
    <property type="evidence" value="ECO:0007669"/>
    <property type="project" value="TreeGrafter"/>
</dbReference>
<evidence type="ECO:0000256" key="4">
    <source>
        <dbReference type="ARBA" id="ARBA00022741"/>
    </source>
</evidence>
<feature type="binding site" evidence="9">
    <location>
        <position position="145"/>
    </location>
    <ligand>
        <name>ATP</name>
        <dbReference type="ChEBI" id="CHEBI:30616"/>
    </ligand>
</feature>
<comment type="catalytic activity">
    <reaction evidence="7">
        <text>L-threonyl-[protein] + ATP = O-phospho-L-threonyl-[protein] + ADP + H(+)</text>
        <dbReference type="Rhea" id="RHEA:46608"/>
        <dbReference type="Rhea" id="RHEA-COMP:11060"/>
        <dbReference type="Rhea" id="RHEA-COMP:11605"/>
        <dbReference type="ChEBI" id="CHEBI:15378"/>
        <dbReference type="ChEBI" id="CHEBI:30013"/>
        <dbReference type="ChEBI" id="CHEBI:30616"/>
        <dbReference type="ChEBI" id="CHEBI:61977"/>
        <dbReference type="ChEBI" id="CHEBI:456216"/>
        <dbReference type="EC" id="2.7.11.1"/>
    </reaction>
</comment>
<dbReference type="GO" id="GO:0004674">
    <property type="term" value="F:protein serine/threonine kinase activity"/>
    <property type="evidence" value="ECO:0007669"/>
    <property type="project" value="UniProtKB-KW"/>
</dbReference>
<dbReference type="InterPro" id="IPR051334">
    <property type="entry name" value="SRPK"/>
</dbReference>
<comment type="caution">
    <text evidence="13">The sequence shown here is derived from an EMBL/GenBank/DDBJ whole genome shotgun (WGS) entry which is preliminary data.</text>
</comment>
<keyword evidence="5 13" id="KW-0418">Kinase</keyword>
<evidence type="ECO:0000256" key="9">
    <source>
        <dbReference type="PROSITE-ProRule" id="PRU10141"/>
    </source>
</evidence>
<feature type="non-terminal residue" evidence="13">
    <location>
        <position position="434"/>
    </location>
</feature>
<dbReference type="PROSITE" id="PS00108">
    <property type="entry name" value="PROTEIN_KINASE_ST"/>
    <property type="match status" value="1"/>
</dbReference>
<organism evidence="13 14">
    <name type="scientific">Colletotrichum shisoi</name>
    <dbReference type="NCBI Taxonomy" id="2078593"/>
    <lineage>
        <taxon>Eukaryota</taxon>
        <taxon>Fungi</taxon>
        <taxon>Dikarya</taxon>
        <taxon>Ascomycota</taxon>
        <taxon>Pezizomycotina</taxon>
        <taxon>Sordariomycetes</taxon>
        <taxon>Hypocreomycetidae</taxon>
        <taxon>Glomerellales</taxon>
        <taxon>Glomerellaceae</taxon>
        <taxon>Colletotrichum</taxon>
        <taxon>Colletotrichum destructivum species complex</taxon>
    </lineage>
</organism>
<dbReference type="InterPro" id="IPR000719">
    <property type="entry name" value="Prot_kinase_dom"/>
</dbReference>
<dbReference type="SMART" id="SM00220">
    <property type="entry name" value="S_TKc"/>
    <property type="match status" value="1"/>
</dbReference>
<protein>
    <recommendedName>
        <fullName evidence="1">non-specific serine/threonine protein kinase</fullName>
        <ecNumber evidence="1">2.7.11.1</ecNumber>
    </recommendedName>
</protein>
<dbReference type="PROSITE" id="PS50011">
    <property type="entry name" value="PROTEIN_KINASE_DOM"/>
    <property type="match status" value="1"/>
</dbReference>
<dbReference type="GO" id="GO:0000245">
    <property type="term" value="P:spliceosomal complex assembly"/>
    <property type="evidence" value="ECO:0007669"/>
    <property type="project" value="TreeGrafter"/>
</dbReference>
<evidence type="ECO:0000256" key="7">
    <source>
        <dbReference type="ARBA" id="ARBA00047899"/>
    </source>
</evidence>
<dbReference type="EMBL" id="PUHP01002182">
    <property type="protein sequence ID" value="TQN64632.1"/>
    <property type="molecule type" value="Genomic_DNA"/>
</dbReference>
<proteinExistence type="inferred from homology"/>
<dbReference type="GO" id="GO:0005737">
    <property type="term" value="C:cytoplasm"/>
    <property type="evidence" value="ECO:0007669"/>
    <property type="project" value="TreeGrafter"/>
</dbReference>
<sequence length="434" mass="48914">MKFTAAISFLFAAAAAVSAQTCSGSELQVCVGNRIKFCNLAKNNVFDLFQTSRQQPKAVNLFHHCAQASFQWHLFFNCTGFPLVSDSTPLEEEHLDEFKAGQYYPANIGDVYDEKYQVLGKLGFGSTSTVWLARNLQDHNYVALKIYTVDGGDLEEFQTYEALGKGNRSHPGYPHVRTALDTFRLKRPNDGSVMHHCLVQNPMWDSWKDVVRWNPAGLFNEELLKAGLAKLFLALDYLHSECKIVHTDIKAENIMLELVDVTVLEAFARSELEDPSPRKFVDGAPIYKSRQFGRPRKFGDVVLGDFGAAVRGDRKRNHDAQPNVYRSPEVMLKTEWSYPVDIWNVGVMIWDLFEGRHLFQGSDPKEKKYLTRAHLAELVALLGPPPPDLLLRGKRSGEFFAVDGRWIADIPIPQSQGLGGSTTRLEGQKKEAFL</sequence>
<dbReference type="Proteomes" id="UP000326340">
    <property type="component" value="Unassembled WGS sequence"/>
</dbReference>
<dbReference type="Gene3D" id="1.10.510.10">
    <property type="entry name" value="Transferase(Phosphotransferase) domain 1"/>
    <property type="match status" value="1"/>
</dbReference>
<evidence type="ECO:0000256" key="11">
    <source>
        <dbReference type="SAM" id="SignalP"/>
    </source>
</evidence>
<evidence type="ECO:0000256" key="1">
    <source>
        <dbReference type="ARBA" id="ARBA00012513"/>
    </source>
</evidence>
<dbReference type="PANTHER" id="PTHR47634:SF9">
    <property type="entry name" value="PROTEIN KINASE DOMAIN-CONTAINING PROTEIN-RELATED"/>
    <property type="match status" value="1"/>
</dbReference>
<reference evidence="13 14" key="1">
    <citation type="journal article" date="2019" name="Sci. Rep.">
        <title>Colletotrichum shisoi sp. nov., an anthracnose pathogen of Perilla frutescens in Japan: molecular phylogenetic, morphological and genomic evidence.</title>
        <authorList>
            <person name="Gan P."/>
            <person name="Tsushima A."/>
            <person name="Hiroyama R."/>
            <person name="Narusaka M."/>
            <person name="Takano Y."/>
            <person name="Narusaka Y."/>
            <person name="Kawaradani M."/>
            <person name="Damm U."/>
            <person name="Shirasu K."/>
        </authorList>
    </citation>
    <scope>NUCLEOTIDE SEQUENCE [LARGE SCALE GENOMIC DNA]</scope>
    <source>
        <strain evidence="13 14">PG-2018a</strain>
    </source>
</reference>
<accession>A0A5Q4BCJ6</accession>
<evidence type="ECO:0000313" key="13">
    <source>
        <dbReference type="EMBL" id="TQN64632.1"/>
    </source>
</evidence>
<feature type="signal peptide" evidence="11">
    <location>
        <begin position="1"/>
        <end position="19"/>
    </location>
</feature>
<name>A0A5Q4BCJ6_9PEZI</name>
<dbReference type="PANTHER" id="PTHR47634">
    <property type="entry name" value="PROTEIN KINASE DOMAIN-CONTAINING PROTEIN-RELATED"/>
    <property type="match status" value="1"/>
</dbReference>
<keyword evidence="4 9" id="KW-0547">Nucleotide-binding</keyword>
<evidence type="ECO:0000256" key="2">
    <source>
        <dbReference type="ARBA" id="ARBA00022527"/>
    </source>
</evidence>
<gene>
    <name evidence="13" type="primary">SRPK-1</name>
    <name evidence="13" type="ORF">CSHISOI_10792</name>
</gene>
<evidence type="ECO:0000313" key="14">
    <source>
        <dbReference type="Proteomes" id="UP000326340"/>
    </source>
</evidence>
<dbReference type="PROSITE" id="PS00107">
    <property type="entry name" value="PROTEIN_KINASE_ATP"/>
    <property type="match status" value="1"/>
</dbReference>
<keyword evidence="6 9" id="KW-0067">ATP-binding</keyword>
<keyword evidence="14" id="KW-1185">Reference proteome</keyword>
<dbReference type="GO" id="GO:0005524">
    <property type="term" value="F:ATP binding"/>
    <property type="evidence" value="ECO:0007669"/>
    <property type="project" value="UniProtKB-UniRule"/>
</dbReference>
<comment type="catalytic activity">
    <reaction evidence="8">
        <text>L-seryl-[protein] + ATP = O-phospho-L-seryl-[protein] + ADP + H(+)</text>
        <dbReference type="Rhea" id="RHEA:17989"/>
        <dbReference type="Rhea" id="RHEA-COMP:9863"/>
        <dbReference type="Rhea" id="RHEA-COMP:11604"/>
        <dbReference type="ChEBI" id="CHEBI:15378"/>
        <dbReference type="ChEBI" id="CHEBI:29999"/>
        <dbReference type="ChEBI" id="CHEBI:30616"/>
        <dbReference type="ChEBI" id="CHEBI:83421"/>
        <dbReference type="ChEBI" id="CHEBI:456216"/>
        <dbReference type="EC" id="2.7.11.1"/>
    </reaction>
</comment>
<dbReference type="Pfam" id="PF00069">
    <property type="entry name" value="Pkinase"/>
    <property type="match status" value="1"/>
</dbReference>
<dbReference type="InterPro" id="IPR011009">
    <property type="entry name" value="Kinase-like_dom_sf"/>
</dbReference>
<evidence type="ECO:0000256" key="5">
    <source>
        <dbReference type="ARBA" id="ARBA00022777"/>
    </source>
</evidence>
<dbReference type="AlphaFoldDB" id="A0A5Q4BCJ6"/>
<evidence type="ECO:0000259" key="12">
    <source>
        <dbReference type="PROSITE" id="PS50011"/>
    </source>
</evidence>
<feature type="domain" description="Protein kinase" evidence="12">
    <location>
        <begin position="116"/>
        <end position="434"/>
    </location>
</feature>
<evidence type="ECO:0000256" key="10">
    <source>
        <dbReference type="RuleBase" id="RU000304"/>
    </source>
</evidence>